<evidence type="ECO:0000256" key="1">
    <source>
        <dbReference type="SAM" id="Coils"/>
    </source>
</evidence>
<dbReference type="OMA" id="PWPSQSC"/>
<organism evidence="3 4">
    <name type="scientific">Pygocentrus nattereri</name>
    <name type="common">Red-bellied piranha</name>
    <dbReference type="NCBI Taxonomy" id="42514"/>
    <lineage>
        <taxon>Eukaryota</taxon>
        <taxon>Metazoa</taxon>
        <taxon>Chordata</taxon>
        <taxon>Craniata</taxon>
        <taxon>Vertebrata</taxon>
        <taxon>Euteleostomi</taxon>
        <taxon>Actinopterygii</taxon>
        <taxon>Neopterygii</taxon>
        <taxon>Teleostei</taxon>
        <taxon>Ostariophysi</taxon>
        <taxon>Characiformes</taxon>
        <taxon>Characoidei</taxon>
        <taxon>Pygocentrus</taxon>
    </lineage>
</organism>
<feature type="coiled-coil region" evidence="1">
    <location>
        <begin position="44"/>
        <end position="138"/>
    </location>
</feature>
<protein>
    <recommendedName>
        <fullName evidence="5">Tbk1/Ikki binding domain-containing protein</fullName>
    </recommendedName>
</protein>
<sequence>MESPLVDDDICILKHETAYMAESPVAVCSGDESVASHFALVTAYEDIKKRLRDTEKENTLLRKRVKQLEDKLFRPEAPPSEGPQYMNKAFSAYRGIYMEKKDLQAELNKLKKERAESERMLTEQLQAKELEILQLRSEMETSQVMKSLSETQDYWQVDRSSCSETGVQLHTLQEELDQLKLENSRLQKLCSATPDVSDSSVVKNGEGQEVSLDSRAVAVMRSYEDMCSEMSRMRTLVKTQSDLMKKLRDRPLPPVLRRAASALPVQCLDDVETNSSPVRVTVPRPPSAPPLPSSGGCPGASPMAENLQESLWKTQWPLQRPAPLGSPGGPPTLQNHGTPSLDDGSWSIPSHPRPCDALFWEGPKSSGSSSEWAKP</sequence>
<dbReference type="OrthoDB" id="8744179at2759"/>
<evidence type="ECO:0000313" key="3">
    <source>
        <dbReference type="Ensembl" id="ENSPNAP00000021166.1"/>
    </source>
</evidence>
<dbReference type="InterPro" id="IPR051891">
    <property type="entry name" value="TBK1-IKBKE_adapters"/>
</dbReference>
<reference evidence="3" key="2">
    <citation type="submission" date="2025-08" db="UniProtKB">
        <authorList>
            <consortium name="Ensembl"/>
        </authorList>
    </citation>
    <scope>IDENTIFICATION</scope>
</reference>
<feature type="region of interest" description="Disordered" evidence="2">
    <location>
        <begin position="318"/>
        <end position="375"/>
    </location>
</feature>
<accession>A0A3B4DDM9</accession>
<dbReference type="Ensembl" id="ENSPNAT00000032241.2">
    <property type="protein sequence ID" value="ENSPNAP00000021166.1"/>
    <property type="gene ID" value="ENSPNAG00000006491.2"/>
</dbReference>
<gene>
    <name evidence="3" type="primary">AZI2</name>
</gene>
<feature type="compositionally biased region" description="Low complexity" evidence="2">
    <location>
        <begin position="293"/>
        <end position="302"/>
    </location>
</feature>
<dbReference type="PANTHER" id="PTHR14432">
    <property type="entry name" value="PROSAPIP2 PROTEIN/5-AZACYTIDINE INDUCED GENE 2"/>
    <property type="match status" value="1"/>
</dbReference>
<dbReference type="CTD" id="64343"/>
<feature type="compositionally biased region" description="Polar residues" evidence="2">
    <location>
        <begin position="365"/>
        <end position="375"/>
    </location>
</feature>
<dbReference type="GeneID" id="108431049"/>
<dbReference type="STRING" id="42514.ENSPNAP00000021166"/>
<dbReference type="AlphaFoldDB" id="A0A3B4DDM9"/>
<keyword evidence="1" id="KW-0175">Coiled coil</keyword>
<proteinExistence type="predicted"/>
<feature type="region of interest" description="Disordered" evidence="2">
    <location>
        <begin position="274"/>
        <end position="303"/>
    </location>
</feature>
<dbReference type="GeneTree" id="ENSGT00940000153704"/>
<reference evidence="3" key="3">
    <citation type="submission" date="2025-09" db="UniProtKB">
        <authorList>
            <consortium name="Ensembl"/>
        </authorList>
    </citation>
    <scope>IDENTIFICATION</scope>
</reference>
<feature type="compositionally biased region" description="Pro residues" evidence="2">
    <location>
        <begin position="283"/>
        <end position="292"/>
    </location>
</feature>
<reference evidence="3 4" key="1">
    <citation type="submission" date="2020-10" db="EMBL/GenBank/DDBJ databases">
        <title>Pygocentrus nattereri (red-bellied piranha) genome, fPygNat1, primary haplotype.</title>
        <authorList>
            <person name="Myers G."/>
            <person name="Meyer A."/>
            <person name="Karagic N."/>
            <person name="Pippel M."/>
            <person name="Winkler S."/>
            <person name="Tracey A."/>
            <person name="Wood J."/>
            <person name="Formenti G."/>
            <person name="Howe K."/>
            <person name="Fedrigo O."/>
            <person name="Jarvis E.D."/>
        </authorList>
    </citation>
    <scope>NUCLEOTIDE SEQUENCE [LARGE SCALE GENOMIC DNA]</scope>
</reference>
<name>A0A3B4DDM9_PYGNA</name>
<dbReference type="RefSeq" id="XP_017559423.1">
    <property type="nucleotide sequence ID" value="XM_017703934.2"/>
</dbReference>
<dbReference type="Proteomes" id="UP001501920">
    <property type="component" value="Chromosome 24"/>
</dbReference>
<dbReference type="GO" id="GO:0005737">
    <property type="term" value="C:cytoplasm"/>
    <property type="evidence" value="ECO:0007669"/>
    <property type="project" value="TreeGrafter"/>
</dbReference>
<evidence type="ECO:0000313" key="4">
    <source>
        <dbReference type="Proteomes" id="UP001501920"/>
    </source>
</evidence>
<keyword evidence="4" id="KW-1185">Reference proteome</keyword>
<evidence type="ECO:0000256" key="2">
    <source>
        <dbReference type="SAM" id="MobiDB-lite"/>
    </source>
</evidence>
<dbReference type="PANTHER" id="PTHR14432:SF6">
    <property type="entry name" value="5-AZACYTIDINE-INDUCED PROTEIN 2"/>
    <property type="match status" value="1"/>
</dbReference>
<evidence type="ECO:0008006" key="5">
    <source>
        <dbReference type="Google" id="ProtNLM"/>
    </source>
</evidence>
<feature type="coiled-coil region" evidence="1">
    <location>
        <begin position="162"/>
        <end position="189"/>
    </location>
</feature>